<dbReference type="InterPro" id="IPR050371">
    <property type="entry name" value="Fungal_virulence_M36"/>
</dbReference>
<dbReference type="Gene3D" id="3.10.170.10">
    <property type="match status" value="1"/>
</dbReference>
<evidence type="ECO:0000256" key="2">
    <source>
        <dbReference type="ARBA" id="ARBA00006006"/>
    </source>
</evidence>
<feature type="region of interest" description="Disordered" evidence="14">
    <location>
        <begin position="775"/>
        <end position="794"/>
    </location>
</feature>
<evidence type="ECO:0000256" key="9">
    <source>
        <dbReference type="ARBA" id="ARBA00023049"/>
    </source>
</evidence>
<keyword evidence="9 13" id="KW-0482">Metalloprotease</keyword>
<evidence type="ECO:0000313" key="17">
    <source>
        <dbReference type="Proteomes" id="UP000054097"/>
    </source>
</evidence>
<dbReference type="SUPFAM" id="SSF55486">
    <property type="entry name" value="Metalloproteases ('zincins'), catalytic domain"/>
    <property type="match status" value="1"/>
</dbReference>
<sequence length="794" mass="88117">MQALLLSLALTSSAFAFHEHGQSRKSLSFGPILPHAQFIVNPSSSSLAATTTPGAVDADPRQVAIAFVNELNAQFAQDGHSYWVREDSYTDPASGVSHFYFRQLVRDFEVADGNINVNVYNGKVISYGDSFYKGDAFIFDFDDLSYKHSTSQHTYCDQLGQRYFELQALSFNNGQQTPLVGAQINQMTQIIDANCDTSRHRAQLEKIKAAHKDELRSPAHAALLFMVSASPDASLSREITDNFQTYLSQISVQNEVHFAGSDASGSQFSRSVDYLHNVPGTVSPVKARLAYVQSPTEDGKTELVLVWKLEVEMHNNWYEAAVSLVDPTVIVEVVDWASDAGATPERLGGTYNVWKWGLNDPECGERSIENSPYDEVASPLGWHSLPASKDAKSRNRRYASDHILNVTQTYGNNVYAHEDWEGRNEWLDNYRPDGGKNLNFNYTYDLKTKNGSWADPKSYINTTITQLFYTTNMVHDLYYRYGFDELSGNFQQYNFGKGGKENDAVIANAQDGSGYNNANFMTPPDGQNGRMRMYTWNVHGFPYRDGDLEAGIVIHELSHGLSTRLTGGPADSGCLGWGESGGMGEGWGDFLATTIRSTEDYSDYSMGSWAANETDGIRNYVYSTNMTINPSTYHTLDKGGYWGVHAIGEVWAEILWVVSNKLIKKHGWSSTLFPPVPDANGKVPEDNDFYRPATYDATGKPKRLVPKHGNSLIVQLVLDGMKLQPCRPGFFEARDAIIQADDILTGGENFCLLWKAFAKRGLGVDATVTGRTPWGGGVRKDGHAVPHQCTSDKH</sequence>
<evidence type="ECO:0000256" key="11">
    <source>
        <dbReference type="PIRSR" id="PIRSR601842-1"/>
    </source>
</evidence>
<evidence type="ECO:0000313" key="16">
    <source>
        <dbReference type="EMBL" id="KIM31372.1"/>
    </source>
</evidence>
<dbReference type="Proteomes" id="UP000054097">
    <property type="component" value="Unassembled WGS sequence"/>
</dbReference>
<feature type="active site" evidence="11">
    <location>
        <position position="556"/>
    </location>
</feature>
<evidence type="ECO:0000256" key="3">
    <source>
        <dbReference type="ARBA" id="ARBA00022525"/>
    </source>
</evidence>
<comment type="similarity">
    <text evidence="2 13">Belongs to the peptidase M36 family.</text>
</comment>
<dbReference type="InterPro" id="IPR001842">
    <property type="entry name" value="Peptidase_M36"/>
</dbReference>
<feature type="signal peptide" evidence="13">
    <location>
        <begin position="1"/>
        <end position="16"/>
    </location>
</feature>
<evidence type="ECO:0000256" key="5">
    <source>
        <dbReference type="ARBA" id="ARBA00022723"/>
    </source>
</evidence>
<evidence type="ECO:0000256" key="12">
    <source>
        <dbReference type="PIRSR" id="PIRSR601842-2"/>
    </source>
</evidence>
<dbReference type="Gene3D" id="1.10.390.10">
    <property type="entry name" value="Neutral Protease Domain 2"/>
    <property type="match status" value="1"/>
</dbReference>
<evidence type="ECO:0000256" key="10">
    <source>
        <dbReference type="ARBA" id="ARBA00023145"/>
    </source>
</evidence>
<dbReference type="AlphaFoldDB" id="A0A0C2XQZ0"/>
<dbReference type="HOGENOM" id="CLU_012703_3_2_1"/>
<feature type="compositionally biased region" description="Basic and acidic residues" evidence="14">
    <location>
        <begin position="778"/>
        <end position="794"/>
    </location>
</feature>
<comment type="cofactor">
    <cofactor evidence="12">
        <name>Zn(2+)</name>
        <dbReference type="ChEBI" id="CHEBI:29105"/>
    </cofactor>
    <text evidence="12">Binds 1 zinc ion per subunit.</text>
</comment>
<proteinExistence type="inferred from homology"/>
<feature type="binding site" evidence="12">
    <location>
        <position position="339"/>
    </location>
    <ligand>
        <name>Zn(2+)</name>
        <dbReference type="ChEBI" id="CHEBI:29105"/>
        <note>catalytic</note>
    </ligand>
</feature>
<keyword evidence="8 12" id="KW-0862">Zinc</keyword>
<keyword evidence="7 13" id="KW-0378">Hydrolase</keyword>
<protein>
    <recommendedName>
        <fullName evidence="13">Extracellular metalloproteinase</fullName>
        <ecNumber evidence="13">3.4.24.-</ecNumber>
    </recommendedName>
    <alternativeName>
        <fullName evidence="13">Fungalysin</fullName>
    </alternativeName>
</protein>
<feature type="binding site" evidence="12">
    <location>
        <position position="559"/>
    </location>
    <ligand>
        <name>Zn(2+)</name>
        <dbReference type="ChEBI" id="CHEBI:29105"/>
        <note>catalytic</note>
    </ligand>
</feature>
<dbReference type="InterPro" id="IPR027268">
    <property type="entry name" value="Peptidase_M4/M1_CTD_sf"/>
</dbReference>
<comment type="subcellular location">
    <subcellularLocation>
        <location evidence="1 13">Secreted</location>
    </subcellularLocation>
</comment>
<dbReference type="PANTHER" id="PTHR33478:SF1">
    <property type="entry name" value="EXTRACELLULAR METALLOPROTEINASE MEP"/>
    <property type="match status" value="1"/>
</dbReference>
<keyword evidence="4 13" id="KW-0645">Protease</keyword>
<keyword evidence="10 13" id="KW-0865">Zymogen</keyword>
<dbReference type="GO" id="GO:0005615">
    <property type="term" value="C:extracellular space"/>
    <property type="evidence" value="ECO:0007669"/>
    <property type="project" value="InterPro"/>
</dbReference>
<dbReference type="EC" id="3.4.24.-" evidence="13"/>
<gene>
    <name evidence="16" type="ORF">M408DRAFT_65029</name>
</gene>
<organism evidence="16 17">
    <name type="scientific">Serendipita vermifera MAFF 305830</name>
    <dbReference type="NCBI Taxonomy" id="933852"/>
    <lineage>
        <taxon>Eukaryota</taxon>
        <taxon>Fungi</taxon>
        <taxon>Dikarya</taxon>
        <taxon>Basidiomycota</taxon>
        <taxon>Agaricomycotina</taxon>
        <taxon>Agaricomycetes</taxon>
        <taxon>Sebacinales</taxon>
        <taxon>Serendipitaceae</taxon>
        <taxon>Serendipita</taxon>
    </lineage>
</organism>
<evidence type="ECO:0000256" key="1">
    <source>
        <dbReference type="ARBA" id="ARBA00004613"/>
    </source>
</evidence>
<feature type="chain" id="PRO_5009360339" description="Extracellular metalloproteinase" evidence="13">
    <location>
        <begin position="17"/>
        <end position="794"/>
    </location>
</feature>
<dbReference type="GO" id="GO:0006508">
    <property type="term" value="P:proteolysis"/>
    <property type="evidence" value="ECO:0007669"/>
    <property type="project" value="UniProtKB-KW"/>
</dbReference>
<evidence type="ECO:0000256" key="14">
    <source>
        <dbReference type="SAM" id="MobiDB-lite"/>
    </source>
</evidence>
<keyword evidence="3 13" id="KW-0964">Secreted</keyword>
<feature type="binding site" evidence="12">
    <location>
        <position position="585"/>
    </location>
    <ligand>
        <name>Zn(2+)</name>
        <dbReference type="ChEBI" id="CHEBI:29105"/>
        <note>catalytic</note>
    </ligand>
</feature>
<dbReference type="InterPro" id="IPR011096">
    <property type="entry name" value="FTP_domain"/>
</dbReference>
<keyword evidence="17" id="KW-1185">Reference proteome</keyword>
<dbReference type="EMBL" id="KN824282">
    <property type="protein sequence ID" value="KIM31372.1"/>
    <property type="molecule type" value="Genomic_DNA"/>
</dbReference>
<dbReference type="OrthoDB" id="3227768at2759"/>
<evidence type="ECO:0000256" key="6">
    <source>
        <dbReference type="ARBA" id="ARBA00022729"/>
    </source>
</evidence>
<reference evidence="16 17" key="1">
    <citation type="submission" date="2014-04" db="EMBL/GenBank/DDBJ databases">
        <authorList>
            <consortium name="DOE Joint Genome Institute"/>
            <person name="Kuo A."/>
            <person name="Zuccaro A."/>
            <person name="Kohler A."/>
            <person name="Nagy L.G."/>
            <person name="Floudas D."/>
            <person name="Copeland A."/>
            <person name="Barry K.W."/>
            <person name="Cichocki N."/>
            <person name="Veneault-Fourrey C."/>
            <person name="LaButti K."/>
            <person name="Lindquist E.A."/>
            <person name="Lipzen A."/>
            <person name="Lundell T."/>
            <person name="Morin E."/>
            <person name="Murat C."/>
            <person name="Sun H."/>
            <person name="Tunlid A."/>
            <person name="Henrissat B."/>
            <person name="Grigoriev I.V."/>
            <person name="Hibbett D.S."/>
            <person name="Martin F."/>
            <person name="Nordberg H.P."/>
            <person name="Cantor M.N."/>
            <person name="Hua S.X."/>
        </authorList>
    </citation>
    <scope>NUCLEOTIDE SEQUENCE [LARGE SCALE GENOMIC DNA]</scope>
    <source>
        <strain evidence="16 17">MAFF 305830</strain>
    </source>
</reference>
<feature type="binding site" evidence="12">
    <location>
        <position position="555"/>
    </location>
    <ligand>
        <name>Zn(2+)</name>
        <dbReference type="ChEBI" id="CHEBI:29105"/>
        <note>catalytic</note>
    </ligand>
</feature>
<feature type="domain" description="FTP" evidence="15">
    <location>
        <begin position="86"/>
        <end position="131"/>
    </location>
</feature>
<evidence type="ECO:0000256" key="4">
    <source>
        <dbReference type="ARBA" id="ARBA00022670"/>
    </source>
</evidence>
<evidence type="ECO:0000256" key="8">
    <source>
        <dbReference type="ARBA" id="ARBA00022833"/>
    </source>
</evidence>
<evidence type="ECO:0000259" key="15">
    <source>
        <dbReference type="Pfam" id="PF07504"/>
    </source>
</evidence>
<evidence type="ECO:0000256" key="7">
    <source>
        <dbReference type="ARBA" id="ARBA00022801"/>
    </source>
</evidence>
<dbReference type="GO" id="GO:0004222">
    <property type="term" value="F:metalloendopeptidase activity"/>
    <property type="evidence" value="ECO:0007669"/>
    <property type="project" value="InterPro"/>
</dbReference>
<dbReference type="Pfam" id="PF07504">
    <property type="entry name" value="FTP"/>
    <property type="match status" value="1"/>
</dbReference>
<keyword evidence="6 13" id="KW-0732">Signal</keyword>
<dbReference type="PANTHER" id="PTHR33478">
    <property type="entry name" value="EXTRACELLULAR METALLOPROTEINASE MEP"/>
    <property type="match status" value="1"/>
</dbReference>
<dbReference type="CDD" id="cd09596">
    <property type="entry name" value="M36"/>
    <property type="match status" value="1"/>
</dbReference>
<dbReference type="Pfam" id="PF02128">
    <property type="entry name" value="Peptidase_M36"/>
    <property type="match status" value="1"/>
</dbReference>
<name>A0A0C2XQZ0_SERVB</name>
<keyword evidence="5 12" id="KW-0479">Metal-binding</keyword>
<accession>A0A0C2XQZ0</accession>
<evidence type="ECO:0000256" key="13">
    <source>
        <dbReference type="RuleBase" id="RU364017"/>
    </source>
</evidence>
<reference evidence="17" key="2">
    <citation type="submission" date="2015-01" db="EMBL/GenBank/DDBJ databases">
        <title>Evolutionary Origins and Diversification of the Mycorrhizal Mutualists.</title>
        <authorList>
            <consortium name="DOE Joint Genome Institute"/>
            <consortium name="Mycorrhizal Genomics Consortium"/>
            <person name="Kohler A."/>
            <person name="Kuo A."/>
            <person name="Nagy L.G."/>
            <person name="Floudas D."/>
            <person name="Copeland A."/>
            <person name="Barry K.W."/>
            <person name="Cichocki N."/>
            <person name="Veneault-Fourrey C."/>
            <person name="LaButti K."/>
            <person name="Lindquist E.A."/>
            <person name="Lipzen A."/>
            <person name="Lundell T."/>
            <person name="Morin E."/>
            <person name="Murat C."/>
            <person name="Riley R."/>
            <person name="Ohm R."/>
            <person name="Sun H."/>
            <person name="Tunlid A."/>
            <person name="Henrissat B."/>
            <person name="Grigoriev I.V."/>
            <person name="Hibbett D.S."/>
            <person name="Martin F."/>
        </authorList>
    </citation>
    <scope>NUCLEOTIDE SEQUENCE [LARGE SCALE GENOMIC DNA]</scope>
    <source>
        <strain evidence="17">MAFF 305830</strain>
    </source>
</reference>
<dbReference type="GO" id="GO:0008270">
    <property type="term" value="F:zinc ion binding"/>
    <property type="evidence" value="ECO:0007669"/>
    <property type="project" value="InterPro"/>
</dbReference>